<dbReference type="EMBL" id="JAGDFM010000088">
    <property type="protein sequence ID" value="KAG7387012.1"/>
    <property type="molecule type" value="Genomic_DNA"/>
</dbReference>
<accession>A0A8T1VZS6</accession>
<reference evidence="2" key="1">
    <citation type="submission" date="2021-02" db="EMBL/GenBank/DDBJ databases">
        <authorList>
            <person name="Palmer J.M."/>
        </authorList>
    </citation>
    <scope>NUCLEOTIDE SEQUENCE</scope>
    <source>
        <strain evidence="2">SCRP734</strain>
    </source>
</reference>
<evidence type="ECO:0000313" key="2">
    <source>
        <dbReference type="EMBL" id="KAG7387012.1"/>
    </source>
</evidence>
<dbReference type="AlphaFoldDB" id="A0A8T1VZS6"/>
<feature type="compositionally biased region" description="Polar residues" evidence="1">
    <location>
        <begin position="181"/>
        <end position="198"/>
    </location>
</feature>
<protein>
    <submittedName>
        <fullName evidence="2">Uncharacterized protein</fullName>
    </submittedName>
</protein>
<dbReference type="Proteomes" id="UP000694044">
    <property type="component" value="Unassembled WGS sequence"/>
</dbReference>
<proteinExistence type="predicted"/>
<name>A0A8T1VZS6_9STRA</name>
<keyword evidence="3" id="KW-1185">Reference proteome</keyword>
<evidence type="ECO:0000256" key="1">
    <source>
        <dbReference type="SAM" id="MobiDB-lite"/>
    </source>
</evidence>
<feature type="region of interest" description="Disordered" evidence="1">
    <location>
        <begin position="214"/>
        <end position="235"/>
    </location>
</feature>
<dbReference type="OrthoDB" id="166495at2759"/>
<sequence length="280" mass="30903">MCGVLSVSITQSGSSLCFQNTTSQKLAAPATLGIEMERLQRSLSDRPVSLAPLELKVNFMDQHGVLRRSSTVTKRMLMRDAYVGMLENLSTESDADEDPEKPRSLAEIELPRVPLKAFAVRSMSESEMETPIPREELMRRRSQFQLQTRERKHSIIVELNTRVQDRLQLWHDAAELDPAVETTSQNTAQTPSPRSQTYVDEDGNLRRKSSLSTFAAQSDGLASTDQGRASSGDAALADHDEVTPKLLPSPASLILGKLSPSAPRIRTSLVLEFAQALIDS</sequence>
<feature type="compositionally biased region" description="Polar residues" evidence="1">
    <location>
        <begin position="214"/>
        <end position="229"/>
    </location>
</feature>
<comment type="caution">
    <text evidence="2">The sequence shown here is derived from an EMBL/GenBank/DDBJ whole genome shotgun (WGS) entry which is preliminary data.</text>
</comment>
<organism evidence="2 3">
    <name type="scientific">Phytophthora pseudosyringae</name>
    <dbReference type="NCBI Taxonomy" id="221518"/>
    <lineage>
        <taxon>Eukaryota</taxon>
        <taxon>Sar</taxon>
        <taxon>Stramenopiles</taxon>
        <taxon>Oomycota</taxon>
        <taxon>Peronosporomycetes</taxon>
        <taxon>Peronosporales</taxon>
        <taxon>Peronosporaceae</taxon>
        <taxon>Phytophthora</taxon>
    </lineage>
</organism>
<feature type="region of interest" description="Disordered" evidence="1">
    <location>
        <begin position="180"/>
        <end position="201"/>
    </location>
</feature>
<evidence type="ECO:0000313" key="3">
    <source>
        <dbReference type="Proteomes" id="UP000694044"/>
    </source>
</evidence>
<gene>
    <name evidence="2" type="ORF">PHYPSEUDO_014888</name>
</gene>